<evidence type="ECO:0000256" key="1">
    <source>
        <dbReference type="ARBA" id="ARBA00009176"/>
    </source>
</evidence>
<keyword evidence="5" id="KW-0326">Glycosidase</keyword>
<evidence type="ECO:0000313" key="6">
    <source>
        <dbReference type="Proteomes" id="UP000265566"/>
    </source>
</evidence>
<keyword evidence="5" id="KW-0378">Hydrolase</keyword>
<gene>
    <name evidence="5" type="ORF">MtrunA17_Chr4g0066541</name>
</gene>
<keyword evidence="3" id="KW-0732">Signal</keyword>
<dbReference type="InterPro" id="IPR036452">
    <property type="entry name" value="Ribo_hydro-like"/>
</dbReference>
<dbReference type="OrthoDB" id="5783963at2759"/>
<evidence type="ECO:0000256" key="2">
    <source>
        <dbReference type="SAM" id="MobiDB-lite"/>
    </source>
</evidence>
<name>A0A396IK53_MEDTR</name>
<evidence type="ECO:0000256" key="3">
    <source>
        <dbReference type="SAM" id="SignalP"/>
    </source>
</evidence>
<dbReference type="InterPro" id="IPR001910">
    <property type="entry name" value="Inosine/uridine_hydrolase_dom"/>
</dbReference>
<dbReference type="Pfam" id="PF01156">
    <property type="entry name" value="IU_nuc_hydro"/>
    <property type="match status" value="2"/>
</dbReference>
<proteinExistence type="inferred from homology"/>
<evidence type="ECO:0000313" key="5">
    <source>
        <dbReference type="EMBL" id="RHN64205.1"/>
    </source>
</evidence>
<dbReference type="Gramene" id="rna26992">
    <property type="protein sequence ID" value="RHN64205.1"/>
    <property type="gene ID" value="gene26992"/>
</dbReference>
<comment type="caution">
    <text evidence="5">The sequence shown here is derived from an EMBL/GenBank/DDBJ whole genome shotgun (WGS) entry which is preliminary data.</text>
</comment>
<evidence type="ECO:0000259" key="4">
    <source>
        <dbReference type="Pfam" id="PF01156"/>
    </source>
</evidence>
<dbReference type="Proteomes" id="UP000265566">
    <property type="component" value="Chromosome 4"/>
</dbReference>
<feature type="domain" description="Inosine/uridine-preferring nucleoside hydrolase" evidence="4">
    <location>
        <begin position="32"/>
        <end position="366"/>
    </location>
</feature>
<reference evidence="6" key="1">
    <citation type="journal article" date="2018" name="Nat. Plants">
        <title>Whole-genome landscape of Medicago truncatula symbiotic genes.</title>
        <authorList>
            <person name="Pecrix Y."/>
            <person name="Staton S.E."/>
            <person name="Sallet E."/>
            <person name="Lelandais-Briere C."/>
            <person name="Moreau S."/>
            <person name="Carrere S."/>
            <person name="Blein T."/>
            <person name="Jardinaud M.F."/>
            <person name="Latrasse D."/>
            <person name="Zouine M."/>
            <person name="Zahm M."/>
            <person name="Kreplak J."/>
            <person name="Mayjonade B."/>
            <person name="Satge C."/>
            <person name="Perez M."/>
            <person name="Cauet S."/>
            <person name="Marande W."/>
            <person name="Chantry-Darmon C."/>
            <person name="Lopez-Roques C."/>
            <person name="Bouchez O."/>
            <person name="Berard A."/>
            <person name="Debelle F."/>
            <person name="Munos S."/>
            <person name="Bendahmane A."/>
            <person name="Berges H."/>
            <person name="Niebel A."/>
            <person name="Buitink J."/>
            <person name="Frugier F."/>
            <person name="Benhamed M."/>
            <person name="Crespi M."/>
            <person name="Gouzy J."/>
            <person name="Gamas P."/>
        </authorList>
    </citation>
    <scope>NUCLEOTIDE SEQUENCE [LARGE SCALE GENOMIC DNA]</scope>
    <source>
        <strain evidence="6">cv. Jemalong A17</strain>
    </source>
</reference>
<sequence length="894" mass="99228">MLPRSAAVVIVLLIIGSVIGVAAVVDCKPHRIVVDTDVATDDLFALLYLLKLNTSEFQLEAVTINANTWSSAGHVVNQIYDLLYMMGRDDIAVGVGGEGGILPNGTILPNVGGYLPIIDQGMTTTGGCRYRQTIPIGLGGRLDVDANYGIRKAFLPQGKRKYTPLEQPTAQQVLIEKVSAGPTTLFMMGAHTNVAIFLMNNPHLKKNVEHIYIMGGGVRSSNPTGCCPKNASSCVPQQCGDRGNLFTDFNTNPYAEYNIFGDPFAAYQVIHSGLPITLVPIDASNTIPITKEFFEAFEKSQDTYETQYCFKSLKITRDTWFDDEFYSSYFMWDSFMAGIAVSIMSKSNNHKGENEFAEMEYMNITVIASNKPYGISDGSNPLFNGLKVPKFNLEKGGVLSGHIQQGLRDPYCFVKNGKGKCQDGYTKEVRGEDSVRVLVATKAKPNQDVGSSLDREYFINFLNVLKQPQQAGRYNFTTQFPCYKKVTYKPDIHNKRLGKPVLFDMDMSAGDFLALFYLLKVPVQVIDLKAIIVSPTGWADAATIDIVYDILHMMGRDDIPVGLGDVFAMNQEDPILPVVGDCKYVKAIPHGSGGYLDSDTLYGLARHLPRSPRRYTGEKSVKFGAPRDTDHLELRQPLAMEVWESVLQTMKPGSNITVLTNGPLTNLAKVVSMTNISSRIKEVYVVGGHISRNTEDKGNVFSVPSNQYAEFNMFLDPLAAKTVFESEVNITLIPLSIQRRVSLFATFIGRLHGTRKTPEVAFSKRLLSSLYHLKQIHDRYHHMDTFLGEILGAVVLAEKASSLKPKFEVKHIKVLASGIESTDGKMVVDEKNGKLVRILSNVEEKAYYNLYANKLGDQYQSAKVGSFDEQTTKWRHPHDDEPSKEKCAQFHGYN</sequence>
<comment type="similarity">
    <text evidence="1">Belongs to the IUNH family.</text>
</comment>
<feature type="signal peptide" evidence="3">
    <location>
        <begin position="1"/>
        <end position="23"/>
    </location>
</feature>
<feature type="chain" id="PRO_5017180435" evidence="3">
    <location>
        <begin position="24"/>
        <end position="894"/>
    </location>
</feature>
<dbReference type="EMBL" id="PSQE01000004">
    <property type="protein sequence ID" value="RHN64205.1"/>
    <property type="molecule type" value="Genomic_DNA"/>
</dbReference>
<dbReference type="Gene3D" id="3.90.245.10">
    <property type="entry name" value="Ribonucleoside hydrolase-like"/>
    <property type="match status" value="2"/>
</dbReference>
<protein>
    <submittedName>
        <fullName evidence="5">Putative hydrolase</fullName>
        <ecNumber evidence="5">3.2.2.-</ecNumber>
    </submittedName>
</protein>
<dbReference type="GO" id="GO:0016799">
    <property type="term" value="F:hydrolase activity, hydrolyzing N-glycosyl compounds"/>
    <property type="evidence" value="ECO:0007669"/>
    <property type="project" value="InterPro"/>
</dbReference>
<dbReference type="PANTHER" id="PTHR46692">
    <property type="entry name" value="INOSINE-URIDINE PREFERRING NUCLEOSIDE HYDROLASE FAMILY PROTEIN"/>
    <property type="match status" value="1"/>
</dbReference>
<feature type="domain" description="Inosine/uridine-preferring nucleoside hydrolase" evidence="4">
    <location>
        <begin position="501"/>
        <end position="848"/>
    </location>
</feature>
<organism evidence="5 6">
    <name type="scientific">Medicago truncatula</name>
    <name type="common">Barrel medic</name>
    <name type="synonym">Medicago tribuloides</name>
    <dbReference type="NCBI Taxonomy" id="3880"/>
    <lineage>
        <taxon>Eukaryota</taxon>
        <taxon>Viridiplantae</taxon>
        <taxon>Streptophyta</taxon>
        <taxon>Embryophyta</taxon>
        <taxon>Tracheophyta</taxon>
        <taxon>Spermatophyta</taxon>
        <taxon>Magnoliopsida</taxon>
        <taxon>eudicotyledons</taxon>
        <taxon>Gunneridae</taxon>
        <taxon>Pentapetalae</taxon>
        <taxon>rosids</taxon>
        <taxon>fabids</taxon>
        <taxon>Fabales</taxon>
        <taxon>Fabaceae</taxon>
        <taxon>Papilionoideae</taxon>
        <taxon>50 kb inversion clade</taxon>
        <taxon>NPAAA clade</taxon>
        <taxon>Hologalegina</taxon>
        <taxon>IRL clade</taxon>
        <taxon>Trifolieae</taxon>
        <taxon>Medicago</taxon>
    </lineage>
</organism>
<dbReference type="PANTHER" id="PTHR46692:SF1">
    <property type="entry name" value="NUCLEOSIDE HYDROLASE 3-RELATED"/>
    <property type="match status" value="1"/>
</dbReference>
<dbReference type="EC" id="3.2.2.-" evidence="5"/>
<dbReference type="AlphaFoldDB" id="A0A396IK53"/>
<dbReference type="SUPFAM" id="SSF53590">
    <property type="entry name" value="Nucleoside hydrolase"/>
    <property type="match status" value="2"/>
</dbReference>
<feature type="compositionally biased region" description="Basic and acidic residues" evidence="2">
    <location>
        <begin position="877"/>
        <end position="888"/>
    </location>
</feature>
<feature type="region of interest" description="Disordered" evidence="2">
    <location>
        <begin position="870"/>
        <end position="894"/>
    </location>
</feature>
<accession>A0A396IK53</accession>